<dbReference type="EMBL" id="JBHZOL010000093">
    <property type="protein sequence ID" value="MFE4107814.1"/>
    <property type="molecule type" value="Genomic_DNA"/>
</dbReference>
<comment type="caution">
    <text evidence="5">The sequence shown here is derived from an EMBL/GenBank/DDBJ whole genome shotgun (WGS) entry which is preliminary data.</text>
</comment>
<accession>A0ABW6IKF9</accession>
<evidence type="ECO:0000259" key="4">
    <source>
        <dbReference type="PROSITE" id="PS51063"/>
    </source>
</evidence>
<dbReference type="InterPro" id="IPR036388">
    <property type="entry name" value="WH-like_DNA-bd_sf"/>
</dbReference>
<dbReference type="PROSITE" id="PS51063">
    <property type="entry name" value="HTH_CRP_2"/>
    <property type="match status" value="1"/>
</dbReference>
<dbReference type="Proteomes" id="UP001600165">
    <property type="component" value="Unassembled WGS sequence"/>
</dbReference>
<reference evidence="5 6" key="1">
    <citation type="submission" date="2024-10" db="EMBL/GenBank/DDBJ databases">
        <authorList>
            <person name="Ratan Roy A."/>
            <person name="Morales Sandoval P.H."/>
            <person name="De Los Santos Villalobos S."/>
            <person name="Chakraborty S."/>
            <person name="Mukherjee J."/>
        </authorList>
    </citation>
    <scope>NUCLEOTIDE SEQUENCE [LARGE SCALE GENOMIC DNA]</scope>
    <source>
        <strain evidence="5 6">S1</strain>
    </source>
</reference>
<keyword evidence="2" id="KW-0238">DNA-binding</keyword>
<keyword evidence="3" id="KW-0804">Transcription</keyword>
<dbReference type="RefSeq" id="WP_377966889.1">
    <property type="nucleotide sequence ID" value="NZ_JBHZOL010000093.1"/>
</dbReference>
<dbReference type="InterPro" id="IPR018335">
    <property type="entry name" value="Tscrpt_reg_HTH_Crp-type_CS"/>
</dbReference>
<keyword evidence="1" id="KW-0805">Transcription regulation</keyword>
<keyword evidence="6" id="KW-1185">Reference proteome</keyword>
<dbReference type="Pfam" id="PF13545">
    <property type="entry name" value="HTH_Crp_2"/>
    <property type="match status" value="1"/>
</dbReference>
<feature type="domain" description="HTH crp-type" evidence="4">
    <location>
        <begin position="131"/>
        <end position="203"/>
    </location>
</feature>
<dbReference type="SMART" id="SM00419">
    <property type="entry name" value="HTH_CRP"/>
    <property type="match status" value="1"/>
</dbReference>
<evidence type="ECO:0000256" key="1">
    <source>
        <dbReference type="ARBA" id="ARBA00023015"/>
    </source>
</evidence>
<organism evidence="5 6">
    <name type="scientific">Almyronema epifaneia S1</name>
    <dbReference type="NCBI Taxonomy" id="2991925"/>
    <lineage>
        <taxon>Bacteria</taxon>
        <taxon>Bacillati</taxon>
        <taxon>Cyanobacteriota</taxon>
        <taxon>Cyanophyceae</taxon>
        <taxon>Nodosilineales</taxon>
        <taxon>Nodosilineaceae</taxon>
        <taxon>Almyronema</taxon>
        <taxon>Almyronema epifaneia</taxon>
    </lineage>
</organism>
<proteinExistence type="predicted"/>
<evidence type="ECO:0000313" key="6">
    <source>
        <dbReference type="Proteomes" id="UP001600165"/>
    </source>
</evidence>
<sequence length="215" mass="23902">MPITQTQPRPDFVEVLEQLYQERSLTAYTAGQSIPLRAHEIILVCRGVVQLFTIQPDGSETLLGLAGASSPLGLPLTTVDPYWADALTDVDILPLSMAEVESSPVLMAGLFRQMTRRLQQSEAWLALSGKRLVGDRLRHLLMLIADEFGQVDERGIRINIRLTHHQIATAIGTTRVTVTRLLKDFKAEGWLTTHQRFLILSPPTAGFTSFSRLVS</sequence>
<dbReference type="SUPFAM" id="SSF51206">
    <property type="entry name" value="cAMP-binding domain-like"/>
    <property type="match status" value="1"/>
</dbReference>
<dbReference type="InterPro" id="IPR018490">
    <property type="entry name" value="cNMP-bd_dom_sf"/>
</dbReference>
<gene>
    <name evidence="5" type="ORF">ACFVKH_16115</name>
</gene>
<dbReference type="InterPro" id="IPR012318">
    <property type="entry name" value="HTH_CRP"/>
</dbReference>
<protein>
    <submittedName>
        <fullName evidence="5">Crp/Fnr family transcriptional regulator</fullName>
    </submittedName>
</protein>
<dbReference type="InterPro" id="IPR036390">
    <property type="entry name" value="WH_DNA-bd_sf"/>
</dbReference>
<evidence type="ECO:0000256" key="3">
    <source>
        <dbReference type="ARBA" id="ARBA00023163"/>
    </source>
</evidence>
<evidence type="ECO:0000313" key="5">
    <source>
        <dbReference type="EMBL" id="MFE4107814.1"/>
    </source>
</evidence>
<dbReference type="InterPro" id="IPR014710">
    <property type="entry name" value="RmlC-like_jellyroll"/>
</dbReference>
<name>A0ABW6IKF9_9CYAN</name>
<dbReference type="PROSITE" id="PS00042">
    <property type="entry name" value="HTH_CRP_1"/>
    <property type="match status" value="1"/>
</dbReference>
<dbReference type="SUPFAM" id="SSF46785">
    <property type="entry name" value="Winged helix' DNA-binding domain"/>
    <property type="match status" value="1"/>
</dbReference>
<evidence type="ECO:0000256" key="2">
    <source>
        <dbReference type="ARBA" id="ARBA00023125"/>
    </source>
</evidence>
<dbReference type="Gene3D" id="2.60.120.10">
    <property type="entry name" value="Jelly Rolls"/>
    <property type="match status" value="1"/>
</dbReference>
<dbReference type="Gene3D" id="1.10.10.10">
    <property type="entry name" value="Winged helix-like DNA-binding domain superfamily/Winged helix DNA-binding domain"/>
    <property type="match status" value="1"/>
</dbReference>
<dbReference type="CDD" id="cd00092">
    <property type="entry name" value="HTH_CRP"/>
    <property type="match status" value="1"/>
</dbReference>